<evidence type="ECO:0000256" key="7">
    <source>
        <dbReference type="ARBA" id="ARBA00022777"/>
    </source>
</evidence>
<evidence type="ECO:0000313" key="15">
    <source>
        <dbReference type="EMBL" id="SDY22869.1"/>
    </source>
</evidence>
<dbReference type="SUPFAM" id="SSF55874">
    <property type="entry name" value="ATPase domain of HSP90 chaperone/DNA topoisomerase II/histidine kinase"/>
    <property type="match status" value="1"/>
</dbReference>
<keyword evidence="7 15" id="KW-0418">Kinase</keyword>
<evidence type="ECO:0000313" key="17">
    <source>
        <dbReference type="Proteomes" id="UP000595064"/>
    </source>
</evidence>
<dbReference type="CDD" id="cd06225">
    <property type="entry name" value="HAMP"/>
    <property type="match status" value="1"/>
</dbReference>
<evidence type="ECO:0000256" key="6">
    <source>
        <dbReference type="ARBA" id="ARBA00022692"/>
    </source>
</evidence>
<keyword evidence="4" id="KW-0597">Phosphoprotein</keyword>
<dbReference type="InterPro" id="IPR005467">
    <property type="entry name" value="His_kinase_dom"/>
</dbReference>
<evidence type="ECO:0000256" key="3">
    <source>
        <dbReference type="ARBA" id="ARBA00012438"/>
    </source>
</evidence>
<dbReference type="KEGG" id="dla:I6G47_22310"/>
<dbReference type="InterPro" id="IPR003660">
    <property type="entry name" value="HAMP_dom"/>
</dbReference>
<feature type="transmembrane region" description="Helical" evidence="11">
    <location>
        <begin position="12"/>
        <end position="36"/>
    </location>
</feature>
<feature type="domain" description="HAMP" evidence="13">
    <location>
        <begin position="110"/>
        <end position="163"/>
    </location>
</feature>
<keyword evidence="10 11" id="KW-0472">Membrane</keyword>
<dbReference type="EC" id="2.7.13.3" evidence="3"/>
<dbReference type="PANTHER" id="PTHR45436">
    <property type="entry name" value="SENSOR HISTIDINE KINASE YKOH"/>
    <property type="match status" value="1"/>
</dbReference>
<evidence type="ECO:0000256" key="5">
    <source>
        <dbReference type="ARBA" id="ARBA00022679"/>
    </source>
</evidence>
<dbReference type="Pfam" id="PF00672">
    <property type="entry name" value="HAMP"/>
    <property type="match status" value="1"/>
</dbReference>
<dbReference type="Proteomes" id="UP000595064">
    <property type="component" value="Chromosome"/>
</dbReference>
<dbReference type="CDD" id="cd00075">
    <property type="entry name" value="HATPase"/>
    <property type="match status" value="1"/>
</dbReference>
<keyword evidence="9" id="KW-0902">Two-component regulatory system</keyword>
<dbReference type="RefSeq" id="WP_016452240.1">
    <property type="nucleotide sequence ID" value="NZ_AP025556.1"/>
</dbReference>
<dbReference type="Pfam" id="PF02518">
    <property type="entry name" value="HATPase_c"/>
    <property type="match status" value="1"/>
</dbReference>
<evidence type="ECO:0000256" key="11">
    <source>
        <dbReference type="SAM" id="Phobius"/>
    </source>
</evidence>
<feature type="transmembrane region" description="Helical" evidence="11">
    <location>
        <begin position="88"/>
        <end position="109"/>
    </location>
</feature>
<evidence type="ECO:0000256" key="4">
    <source>
        <dbReference type="ARBA" id="ARBA00022553"/>
    </source>
</evidence>
<evidence type="ECO:0000256" key="9">
    <source>
        <dbReference type="ARBA" id="ARBA00023012"/>
    </source>
</evidence>
<dbReference type="InterPro" id="IPR050428">
    <property type="entry name" value="TCS_sensor_his_kinase"/>
</dbReference>
<dbReference type="InterPro" id="IPR003594">
    <property type="entry name" value="HATPase_dom"/>
</dbReference>
<keyword evidence="6 11" id="KW-0812">Transmembrane</keyword>
<dbReference type="CDD" id="cd00082">
    <property type="entry name" value="HisKA"/>
    <property type="match status" value="1"/>
</dbReference>
<dbReference type="PRINTS" id="PR00344">
    <property type="entry name" value="BCTRLSENSOR"/>
</dbReference>
<dbReference type="SUPFAM" id="SSF158472">
    <property type="entry name" value="HAMP domain-like"/>
    <property type="match status" value="1"/>
</dbReference>
<keyword evidence="8 11" id="KW-1133">Transmembrane helix</keyword>
<keyword evidence="5" id="KW-0808">Transferase</keyword>
<dbReference type="AlphaFoldDB" id="A0A1H3I6P4"/>
<dbReference type="SUPFAM" id="SSF47384">
    <property type="entry name" value="Homodimeric domain of signal transducing histidine kinase"/>
    <property type="match status" value="1"/>
</dbReference>
<dbReference type="SMART" id="SM00388">
    <property type="entry name" value="HisKA"/>
    <property type="match status" value="1"/>
</dbReference>
<evidence type="ECO:0000256" key="10">
    <source>
        <dbReference type="ARBA" id="ARBA00023136"/>
    </source>
</evidence>
<dbReference type="SMART" id="SM00387">
    <property type="entry name" value="HATPase_c"/>
    <property type="match status" value="1"/>
</dbReference>
<dbReference type="PROSITE" id="PS50109">
    <property type="entry name" value="HIS_KIN"/>
    <property type="match status" value="1"/>
</dbReference>
<keyword evidence="17" id="KW-1185">Reference proteome</keyword>
<dbReference type="SMART" id="SM00304">
    <property type="entry name" value="HAMP"/>
    <property type="match status" value="1"/>
</dbReference>
<name>A0A1H3I6P4_9BURK</name>
<dbReference type="GO" id="GO:0005886">
    <property type="term" value="C:plasma membrane"/>
    <property type="evidence" value="ECO:0007669"/>
    <property type="project" value="TreeGrafter"/>
</dbReference>
<feature type="domain" description="Histidine kinase" evidence="12">
    <location>
        <begin position="171"/>
        <end position="392"/>
    </location>
</feature>
<dbReference type="InterPro" id="IPR036097">
    <property type="entry name" value="HisK_dim/P_sf"/>
</dbReference>
<reference evidence="15 16" key="1">
    <citation type="submission" date="2016-10" db="EMBL/GenBank/DDBJ databases">
        <authorList>
            <person name="de Groot N.N."/>
        </authorList>
    </citation>
    <scope>NUCLEOTIDE SEQUENCE [LARGE SCALE GENOMIC DNA]</scope>
    <source>
        <strain evidence="15 16">LMG 24775</strain>
    </source>
</reference>
<dbReference type="InterPro" id="IPR004358">
    <property type="entry name" value="Sig_transdc_His_kin-like_C"/>
</dbReference>
<dbReference type="EMBL" id="CP065748">
    <property type="protein sequence ID" value="QPS79731.1"/>
    <property type="molecule type" value="Genomic_DNA"/>
</dbReference>
<dbReference type="Pfam" id="PF00512">
    <property type="entry name" value="HisKA"/>
    <property type="match status" value="1"/>
</dbReference>
<evidence type="ECO:0000259" key="13">
    <source>
        <dbReference type="PROSITE" id="PS50885"/>
    </source>
</evidence>
<evidence type="ECO:0000256" key="2">
    <source>
        <dbReference type="ARBA" id="ARBA00004370"/>
    </source>
</evidence>
<evidence type="ECO:0000313" key="14">
    <source>
        <dbReference type="EMBL" id="QPS79731.1"/>
    </source>
</evidence>
<evidence type="ECO:0000313" key="16">
    <source>
        <dbReference type="Proteomes" id="UP000183417"/>
    </source>
</evidence>
<dbReference type="InterPro" id="IPR003661">
    <property type="entry name" value="HisK_dim/P_dom"/>
</dbReference>
<organism evidence="15 16">
    <name type="scientific">Delftia lacustris</name>
    <dbReference type="NCBI Taxonomy" id="558537"/>
    <lineage>
        <taxon>Bacteria</taxon>
        <taxon>Pseudomonadati</taxon>
        <taxon>Pseudomonadota</taxon>
        <taxon>Betaproteobacteria</taxon>
        <taxon>Burkholderiales</taxon>
        <taxon>Comamonadaceae</taxon>
        <taxon>Delftia</taxon>
    </lineage>
</organism>
<evidence type="ECO:0000256" key="1">
    <source>
        <dbReference type="ARBA" id="ARBA00000085"/>
    </source>
</evidence>
<dbReference type="PROSITE" id="PS50885">
    <property type="entry name" value="HAMP"/>
    <property type="match status" value="1"/>
</dbReference>
<comment type="subcellular location">
    <subcellularLocation>
        <location evidence="2">Membrane</location>
    </subcellularLocation>
</comment>
<evidence type="ECO:0000256" key="8">
    <source>
        <dbReference type="ARBA" id="ARBA00022989"/>
    </source>
</evidence>
<dbReference type="PANTHER" id="PTHR45436:SF5">
    <property type="entry name" value="SENSOR HISTIDINE KINASE TRCS"/>
    <property type="match status" value="1"/>
</dbReference>
<proteinExistence type="predicted"/>
<accession>A0A1H3I6P4</accession>
<sequence length="392" mass="43062">MALGLRPNRIWVRFGLWITATVLSTIALLAIGVLVFSEIQYRDFYNSLPPAVQIELDELNAQSLEDSPRAMQIYGQYWTGDLLFGEKWSLVIGLLVCLPFGLAVGFWVSRLVTRPLASMVEVAKRVELGDFSARALPGKAHGEMAEMVVAFNRMIDSLETLETERRATAASISHELRTPLTVLQARLHAICDGVIAADDTELNTLLSQVEHLGRLVDDLHTLSMADAGQLSLQKQRMDLTLLVAETLDQLHPQLQQHGMQLDLSLPGPTDEGMTDIRADADRMRQILSNLVSNAMRHAASGAWLGVALTVESDIEGRAWTVLRISDAGPGLPSELRAHPFQRFAQVPGKRRREGSGLGLSIVKALTLSQGGSVEADDSERGGARFTLRFPRI</sequence>
<dbReference type="GO" id="GO:0000155">
    <property type="term" value="F:phosphorelay sensor kinase activity"/>
    <property type="evidence" value="ECO:0007669"/>
    <property type="project" value="InterPro"/>
</dbReference>
<dbReference type="Gene3D" id="6.10.340.10">
    <property type="match status" value="1"/>
</dbReference>
<protein>
    <recommendedName>
        <fullName evidence="3">histidine kinase</fullName>
        <ecNumber evidence="3">2.7.13.3</ecNumber>
    </recommendedName>
</protein>
<dbReference type="Proteomes" id="UP000183417">
    <property type="component" value="Unassembled WGS sequence"/>
</dbReference>
<dbReference type="Gene3D" id="1.10.287.130">
    <property type="match status" value="1"/>
</dbReference>
<dbReference type="GeneID" id="94689423"/>
<gene>
    <name evidence="14" type="ORF">I6G47_22310</name>
    <name evidence="15" type="ORF">SAMN05421547_103186</name>
</gene>
<comment type="catalytic activity">
    <reaction evidence="1">
        <text>ATP + protein L-histidine = ADP + protein N-phospho-L-histidine.</text>
        <dbReference type="EC" id="2.7.13.3"/>
    </reaction>
</comment>
<dbReference type="InterPro" id="IPR036890">
    <property type="entry name" value="HATPase_C_sf"/>
</dbReference>
<reference evidence="14 17" key="2">
    <citation type="submission" date="2020-12" db="EMBL/GenBank/DDBJ databases">
        <title>FDA dAtabase for Regulatory Grade micrObial Sequences (FDA-ARGOS): Supporting development and validation of Infectious Disease Dx tests.</title>
        <authorList>
            <person name="Sproer C."/>
            <person name="Gronow S."/>
            <person name="Severitt S."/>
            <person name="Schroder I."/>
            <person name="Tallon L."/>
            <person name="Sadzewicz L."/>
            <person name="Zhao X."/>
            <person name="Boylan J."/>
            <person name="Ott S."/>
            <person name="Bowen H."/>
            <person name="Vavikolanu K."/>
            <person name="Mehta A."/>
            <person name="Aluvathingal J."/>
            <person name="Nadendla S."/>
            <person name="Lowell S."/>
            <person name="Myers T."/>
            <person name="Yan Y."/>
            <person name="Sichtig H."/>
        </authorList>
    </citation>
    <scope>NUCLEOTIDE SEQUENCE [LARGE SCALE GENOMIC DNA]</scope>
    <source>
        <strain evidence="14 17">FDAARGOS_890</strain>
    </source>
</reference>
<evidence type="ECO:0000259" key="12">
    <source>
        <dbReference type="PROSITE" id="PS50109"/>
    </source>
</evidence>
<dbReference type="EMBL" id="FNPE01000003">
    <property type="protein sequence ID" value="SDY22869.1"/>
    <property type="molecule type" value="Genomic_DNA"/>
</dbReference>
<dbReference type="Gene3D" id="3.30.565.10">
    <property type="entry name" value="Histidine kinase-like ATPase, C-terminal domain"/>
    <property type="match status" value="1"/>
</dbReference>